<name>A0A1B7MSS4_9AGAM</name>
<sequence>MSGGTLLLRHFQHNSWKSHHRSSCKFLKAAVGSVAPHHVKRSLSARRPRDLRHAEQGGYSGACRRCAAPVSVGAGISRGRAQDAGLSSWRNPRVHQSFLFMVIVIFHRFQSSEQILFSPRTALNMEVKRGRNS</sequence>
<evidence type="ECO:0000313" key="2">
    <source>
        <dbReference type="Proteomes" id="UP000092154"/>
    </source>
</evidence>
<dbReference type="EMBL" id="KV448482">
    <property type="protein sequence ID" value="OAX35620.1"/>
    <property type="molecule type" value="Genomic_DNA"/>
</dbReference>
<dbReference type="InParanoid" id="A0A1B7MSS4"/>
<proteinExistence type="predicted"/>
<reference evidence="1 2" key="1">
    <citation type="submission" date="2016-06" db="EMBL/GenBank/DDBJ databases">
        <title>Comparative genomics of the ectomycorrhizal sister species Rhizopogon vinicolor and Rhizopogon vesiculosus (Basidiomycota: Boletales) reveals a divergence of the mating type B locus.</title>
        <authorList>
            <consortium name="DOE Joint Genome Institute"/>
            <person name="Mujic A.B."/>
            <person name="Kuo A."/>
            <person name="Tritt A."/>
            <person name="Lipzen A."/>
            <person name="Chen C."/>
            <person name="Johnson J."/>
            <person name="Sharma A."/>
            <person name="Barry K."/>
            <person name="Grigoriev I.V."/>
            <person name="Spatafora J.W."/>
        </authorList>
    </citation>
    <scope>NUCLEOTIDE SEQUENCE [LARGE SCALE GENOMIC DNA]</scope>
    <source>
        <strain evidence="1 2">AM-OR11-026</strain>
    </source>
</reference>
<evidence type="ECO:0000313" key="1">
    <source>
        <dbReference type="EMBL" id="OAX35620.1"/>
    </source>
</evidence>
<gene>
    <name evidence="1" type="ORF">K503DRAFT_356784</name>
</gene>
<accession>A0A1B7MSS4</accession>
<protein>
    <submittedName>
        <fullName evidence="1">Uncharacterized protein</fullName>
    </submittedName>
</protein>
<dbReference type="AlphaFoldDB" id="A0A1B7MSS4"/>
<keyword evidence="2" id="KW-1185">Reference proteome</keyword>
<organism evidence="1 2">
    <name type="scientific">Rhizopogon vinicolor AM-OR11-026</name>
    <dbReference type="NCBI Taxonomy" id="1314800"/>
    <lineage>
        <taxon>Eukaryota</taxon>
        <taxon>Fungi</taxon>
        <taxon>Dikarya</taxon>
        <taxon>Basidiomycota</taxon>
        <taxon>Agaricomycotina</taxon>
        <taxon>Agaricomycetes</taxon>
        <taxon>Agaricomycetidae</taxon>
        <taxon>Boletales</taxon>
        <taxon>Suillineae</taxon>
        <taxon>Rhizopogonaceae</taxon>
        <taxon>Rhizopogon</taxon>
    </lineage>
</organism>
<dbReference type="Proteomes" id="UP000092154">
    <property type="component" value="Unassembled WGS sequence"/>
</dbReference>